<gene>
    <name evidence="2" type="ORF">GWI33_015347</name>
</gene>
<organism evidence="2 3">
    <name type="scientific">Rhynchophorus ferrugineus</name>
    <name type="common">Red palm weevil</name>
    <name type="synonym">Curculio ferrugineus</name>
    <dbReference type="NCBI Taxonomy" id="354439"/>
    <lineage>
        <taxon>Eukaryota</taxon>
        <taxon>Metazoa</taxon>
        <taxon>Ecdysozoa</taxon>
        <taxon>Arthropoda</taxon>
        <taxon>Hexapoda</taxon>
        <taxon>Insecta</taxon>
        <taxon>Pterygota</taxon>
        <taxon>Neoptera</taxon>
        <taxon>Endopterygota</taxon>
        <taxon>Coleoptera</taxon>
        <taxon>Polyphaga</taxon>
        <taxon>Cucujiformia</taxon>
        <taxon>Curculionidae</taxon>
        <taxon>Dryophthorinae</taxon>
        <taxon>Rhynchophorus</taxon>
    </lineage>
</organism>
<dbReference type="Proteomes" id="UP000625711">
    <property type="component" value="Unassembled WGS sequence"/>
</dbReference>
<evidence type="ECO:0000313" key="3">
    <source>
        <dbReference type="Proteomes" id="UP000625711"/>
    </source>
</evidence>
<sequence length="168" mass="18072">MNGGADCGKLENVRTGDRPGHSGPGNASCDSVHGFGRASRQTSKKSRPTSEATSLWRLRDAEDRHKLSISFSSCSAAAGTHRCLSSAIWRGAGPLLPLSEAPISIRASDRYAGSRRNIENMVVAPDNGPLAEIGFLRPFRDDIDEFLSGYRVGRESESDPLIGDTLEQ</sequence>
<evidence type="ECO:0000313" key="2">
    <source>
        <dbReference type="EMBL" id="KAF7271823.1"/>
    </source>
</evidence>
<name>A0A834I555_RHYFE</name>
<feature type="compositionally biased region" description="Basic and acidic residues" evidence="1">
    <location>
        <begin position="8"/>
        <end position="20"/>
    </location>
</feature>
<protein>
    <submittedName>
        <fullName evidence="2">Uncharacterized protein</fullName>
    </submittedName>
</protein>
<comment type="caution">
    <text evidence="2">The sequence shown here is derived from an EMBL/GenBank/DDBJ whole genome shotgun (WGS) entry which is preliminary data.</text>
</comment>
<dbReference type="AlphaFoldDB" id="A0A834I555"/>
<evidence type="ECO:0000256" key="1">
    <source>
        <dbReference type="SAM" id="MobiDB-lite"/>
    </source>
</evidence>
<proteinExistence type="predicted"/>
<keyword evidence="3" id="KW-1185">Reference proteome</keyword>
<feature type="region of interest" description="Disordered" evidence="1">
    <location>
        <begin position="1"/>
        <end position="53"/>
    </location>
</feature>
<accession>A0A834I555</accession>
<dbReference type="EMBL" id="JAACXV010013889">
    <property type="protein sequence ID" value="KAF7271823.1"/>
    <property type="molecule type" value="Genomic_DNA"/>
</dbReference>
<reference evidence="2" key="1">
    <citation type="submission" date="2020-08" db="EMBL/GenBank/DDBJ databases">
        <title>Genome sequencing and assembly of the red palm weevil Rhynchophorus ferrugineus.</title>
        <authorList>
            <person name="Dias G.B."/>
            <person name="Bergman C.M."/>
            <person name="Manee M."/>
        </authorList>
    </citation>
    <scope>NUCLEOTIDE SEQUENCE</scope>
    <source>
        <strain evidence="2">AA-2017</strain>
        <tissue evidence="2">Whole larva</tissue>
    </source>
</reference>